<dbReference type="PANTHER" id="PTHR34066">
    <property type="entry name" value="GROWTH FACTOR 2"/>
    <property type="match status" value="1"/>
</dbReference>
<evidence type="ECO:0000313" key="3">
    <source>
        <dbReference type="Proteomes" id="UP001386955"/>
    </source>
</evidence>
<proteinExistence type="predicted"/>
<protein>
    <submittedName>
        <fullName evidence="2">Uncharacterized protein</fullName>
    </submittedName>
</protein>
<feature type="region of interest" description="Disordered" evidence="1">
    <location>
        <begin position="97"/>
        <end position="190"/>
    </location>
</feature>
<reference evidence="2 3" key="1">
    <citation type="submission" date="2024-01" db="EMBL/GenBank/DDBJ databases">
        <title>The genomes of 5 underutilized Papilionoideae crops provide insights into root nodulation and disease resistanc.</title>
        <authorList>
            <person name="Jiang F."/>
        </authorList>
    </citation>
    <scope>NUCLEOTIDE SEQUENCE [LARGE SCALE GENOMIC DNA]</scope>
    <source>
        <strain evidence="2">DUOXIRENSHENG_FW03</strain>
        <tissue evidence="2">Leaves</tissue>
    </source>
</reference>
<dbReference type="InterPro" id="IPR013885">
    <property type="entry name" value="DUF1764_euk"/>
</dbReference>
<sequence>MLNPRRKKLLTDMEFEWRQQKRKVKKGIRLKELIALDLRVIFFSIPKEGNIKLACNFLLCPSLTRRTTCALYFSSHIGFNKICSFLFIAMTKKSSKKTPSQLPENIVAEEEKPPSTTKKAGNEIDEIFAGKKRKKSETEKTGKPDEVTKRTGKTKKKKKNVKRKTDGSDDGEFANQPSRPRKKTEDGLSIYTEEELGISNADAGNTPLCPFDCSCCF</sequence>
<dbReference type="Pfam" id="PF08576">
    <property type="entry name" value="DUF1764"/>
    <property type="match status" value="1"/>
</dbReference>
<dbReference type="Proteomes" id="UP001386955">
    <property type="component" value="Unassembled WGS sequence"/>
</dbReference>
<evidence type="ECO:0000256" key="1">
    <source>
        <dbReference type="SAM" id="MobiDB-lite"/>
    </source>
</evidence>
<dbReference type="EMBL" id="JAYMYS010000003">
    <property type="protein sequence ID" value="KAK7401233.1"/>
    <property type="molecule type" value="Genomic_DNA"/>
</dbReference>
<gene>
    <name evidence="2" type="ORF">VNO78_12559</name>
</gene>
<feature type="compositionally biased region" description="Basic and acidic residues" evidence="1">
    <location>
        <begin position="136"/>
        <end position="149"/>
    </location>
</feature>
<dbReference type="PANTHER" id="PTHR34066:SF1">
    <property type="entry name" value="DUF1764 FAMILY PROTEIN"/>
    <property type="match status" value="1"/>
</dbReference>
<feature type="compositionally biased region" description="Basic residues" evidence="1">
    <location>
        <begin position="150"/>
        <end position="162"/>
    </location>
</feature>
<keyword evidence="3" id="KW-1185">Reference proteome</keyword>
<organism evidence="2 3">
    <name type="scientific">Psophocarpus tetragonolobus</name>
    <name type="common">Winged bean</name>
    <name type="synonym">Dolichos tetragonolobus</name>
    <dbReference type="NCBI Taxonomy" id="3891"/>
    <lineage>
        <taxon>Eukaryota</taxon>
        <taxon>Viridiplantae</taxon>
        <taxon>Streptophyta</taxon>
        <taxon>Embryophyta</taxon>
        <taxon>Tracheophyta</taxon>
        <taxon>Spermatophyta</taxon>
        <taxon>Magnoliopsida</taxon>
        <taxon>eudicotyledons</taxon>
        <taxon>Gunneridae</taxon>
        <taxon>Pentapetalae</taxon>
        <taxon>rosids</taxon>
        <taxon>fabids</taxon>
        <taxon>Fabales</taxon>
        <taxon>Fabaceae</taxon>
        <taxon>Papilionoideae</taxon>
        <taxon>50 kb inversion clade</taxon>
        <taxon>NPAAA clade</taxon>
        <taxon>indigoferoid/millettioid clade</taxon>
        <taxon>Phaseoleae</taxon>
        <taxon>Psophocarpus</taxon>
    </lineage>
</organism>
<name>A0AAN9SWB2_PSOTE</name>
<evidence type="ECO:0000313" key="2">
    <source>
        <dbReference type="EMBL" id="KAK7401233.1"/>
    </source>
</evidence>
<accession>A0AAN9SWB2</accession>
<dbReference type="AlphaFoldDB" id="A0AAN9SWB2"/>
<comment type="caution">
    <text evidence="2">The sequence shown here is derived from an EMBL/GenBank/DDBJ whole genome shotgun (WGS) entry which is preliminary data.</text>
</comment>